<protein>
    <submittedName>
        <fullName evidence="2">Uncharacterized protein</fullName>
    </submittedName>
</protein>
<evidence type="ECO:0000313" key="2">
    <source>
        <dbReference type="EMBL" id="MBC8532387.1"/>
    </source>
</evidence>
<keyword evidence="1" id="KW-1133">Transmembrane helix</keyword>
<name>A0A926D6L3_9FIRM</name>
<comment type="caution">
    <text evidence="2">The sequence shown here is derived from an EMBL/GenBank/DDBJ whole genome shotgun (WGS) entry which is preliminary data.</text>
</comment>
<dbReference type="RefSeq" id="WP_249317514.1">
    <property type="nucleotide sequence ID" value="NZ_JACRSR010000007.1"/>
</dbReference>
<evidence type="ECO:0000313" key="3">
    <source>
        <dbReference type="Proteomes" id="UP000623172"/>
    </source>
</evidence>
<feature type="transmembrane region" description="Helical" evidence="1">
    <location>
        <begin position="269"/>
        <end position="287"/>
    </location>
</feature>
<organism evidence="2 3">
    <name type="scientific">Gehongia tenuis</name>
    <dbReference type="NCBI Taxonomy" id="2763655"/>
    <lineage>
        <taxon>Bacteria</taxon>
        <taxon>Bacillati</taxon>
        <taxon>Bacillota</taxon>
        <taxon>Clostridia</taxon>
        <taxon>Christensenellales</taxon>
        <taxon>Christensenellaceae</taxon>
        <taxon>Gehongia</taxon>
    </lineage>
</organism>
<dbReference type="AlphaFoldDB" id="A0A926D6L3"/>
<proteinExistence type="predicted"/>
<keyword evidence="1" id="KW-0472">Membrane</keyword>
<gene>
    <name evidence="2" type="ORF">H8696_11105</name>
</gene>
<feature type="transmembrane region" description="Helical" evidence="1">
    <location>
        <begin position="247"/>
        <end position="263"/>
    </location>
</feature>
<feature type="transmembrane region" description="Helical" evidence="1">
    <location>
        <begin position="49"/>
        <end position="70"/>
    </location>
</feature>
<evidence type="ECO:0000256" key="1">
    <source>
        <dbReference type="SAM" id="Phobius"/>
    </source>
</evidence>
<keyword evidence="3" id="KW-1185">Reference proteome</keyword>
<reference evidence="2" key="1">
    <citation type="submission" date="2020-08" db="EMBL/GenBank/DDBJ databases">
        <title>Genome public.</title>
        <authorList>
            <person name="Liu C."/>
            <person name="Sun Q."/>
        </authorList>
    </citation>
    <scope>NUCLEOTIDE SEQUENCE</scope>
    <source>
        <strain evidence="2">NSJ-53</strain>
    </source>
</reference>
<dbReference type="Proteomes" id="UP000623172">
    <property type="component" value="Unassembled WGS sequence"/>
</dbReference>
<feature type="transmembrane region" description="Helical" evidence="1">
    <location>
        <begin position="21"/>
        <end position="43"/>
    </location>
</feature>
<keyword evidence="1" id="KW-0812">Transmembrane</keyword>
<accession>A0A926D6L3</accession>
<sequence length="297" mass="34034">MPSPDPFELYNRLLRSKQSRFARVLDLIGSRLFLWAITALILYSRLGKLLPSFLLALLWTALISWLIHFIKVRQRKNQFEKFIKAESEKYFLDEILLLSPKALLHRLQRDLTEMKTFDSLEERDHHLFAVKNGKTYAVMFLPASASRPVDERDILSSYRKAKSLGVKELVIYTTGTFHEDAKRIRTLIKDISVHFRDGGVLLQIMGLAEESLPESALIELLEDKLHAVEVHPPEQLPWTQPKAIKRMLVFGGVLMLLSFYVPYGTYYRVVGLLLLGLGAFGLFKGFVAEATLSKKSL</sequence>
<dbReference type="EMBL" id="JACRSR010000007">
    <property type="protein sequence ID" value="MBC8532387.1"/>
    <property type="molecule type" value="Genomic_DNA"/>
</dbReference>